<protein>
    <recommendedName>
        <fullName evidence="2">Peptidase C14 caspase domain-containing protein</fullName>
    </recommendedName>
</protein>
<evidence type="ECO:0000256" key="1">
    <source>
        <dbReference type="SAM" id="MobiDB-lite"/>
    </source>
</evidence>
<feature type="region of interest" description="Disordered" evidence="1">
    <location>
        <begin position="350"/>
        <end position="377"/>
    </location>
</feature>
<dbReference type="InterPro" id="IPR011600">
    <property type="entry name" value="Pept_C14_caspase"/>
</dbReference>
<dbReference type="EMBL" id="AP025730">
    <property type="protein sequence ID" value="BDI06324.1"/>
    <property type="molecule type" value="Genomic_DNA"/>
</dbReference>
<accession>A0ABM7YP81</accession>
<dbReference type="Pfam" id="PF00656">
    <property type="entry name" value="Peptidase_C14"/>
    <property type="match status" value="1"/>
</dbReference>
<dbReference type="Gene3D" id="3.40.50.1460">
    <property type="match status" value="1"/>
</dbReference>
<proteinExistence type="predicted"/>
<keyword evidence="4" id="KW-1185">Reference proteome</keyword>
<evidence type="ECO:0000313" key="3">
    <source>
        <dbReference type="EMBL" id="BDI06324.1"/>
    </source>
</evidence>
<sequence>MATDTCAIIIGIDGYAFAPLTSAVNDAVALRDELTAPGPGGTPPLVAAADVTLLASPGPGQPAPPGSRPATRRAILDALKAHYESPAARRRLIFYFAGHGMSASRDGRVREALLLAADVESPTDGEHMICLDDLLALFAERGPLEQLWLVDACRDMPYERRPRGYDVSWPEEPPQAPRAQFAMHAVGAGGKALSAQGGHGRFTHLLLRGLRGTGIANEPVPGRGRCVTADSLFNYVHRHVLASLRGWDEWTRTVQVPESRSRGPALAPLREVPPPPPREFVVKVEPEAAQPAVDLALEIELGLPVPGWPPKAPARQYELRAALKAGMTEQGWGTPKPQLMVVDLREEESATVEVPRSGGTVMTRGGGPRPSAAAAAPAVTTGERGIARAEIAHSAAPARRPLRRSGGGTGVAPTTATLRVEASDIQAHVRLRLSRHPFTLIERAQPNMDLTVAPGAWDVQVMLGDEVISAARVLLAGGERGVVTAVAQITPALASLLPQRPAGAVDERPTSVMPSETIGPMQGAVLPTLLPLLALKPFDHDGVLLRQFSHLQIPQRGPWPPPSDGEPRCAIAVALDGELTPGRHTDVRAAARVWASPDRRLALYATDGKPPDEGVDIFVSGTRLNVAAPGVPGGVTAIGVISWPSGVTQVSVGIYRLPLGVAWDAPSAPGGPGFPPGRIARALAIAVPWFRAGADLDTLRGPELMEIAYGKWIDPVLGLIAHHALHESRRAARPGDPAPVEMLGTIQRNLSQAFGALPDCLVIAAVRQDADAQQAAMARLLDDRRLRQPVLVASLALLAEAARRAGRMDHWSIDRLDRIAPGEVFNVVVTTP</sequence>
<name>A0ABM7YP81_9BURK</name>
<dbReference type="InterPro" id="IPR029030">
    <property type="entry name" value="Caspase-like_dom_sf"/>
</dbReference>
<evidence type="ECO:0000259" key="2">
    <source>
        <dbReference type="Pfam" id="PF00656"/>
    </source>
</evidence>
<evidence type="ECO:0000313" key="4">
    <source>
        <dbReference type="Proteomes" id="UP001057498"/>
    </source>
</evidence>
<feature type="region of interest" description="Disordered" evidence="1">
    <location>
        <begin position="394"/>
        <end position="413"/>
    </location>
</feature>
<reference evidence="3" key="1">
    <citation type="submission" date="2022-04" db="EMBL/GenBank/DDBJ databases">
        <title>Whole genome sequence of Sphaerotilus sp. FB-5.</title>
        <authorList>
            <person name="Takeda M."/>
            <person name="Narihara S."/>
            <person name="Akimoto M."/>
            <person name="Akimoto R."/>
            <person name="Nishiyashiki S."/>
            <person name="Murakami T."/>
        </authorList>
    </citation>
    <scope>NUCLEOTIDE SEQUENCE</scope>
    <source>
        <strain evidence="3">FB-5</strain>
    </source>
</reference>
<feature type="domain" description="Peptidase C14 caspase" evidence="2">
    <location>
        <begin position="6"/>
        <end position="240"/>
    </location>
</feature>
<organism evidence="3 4">
    <name type="scientific">Sphaerotilus microaerophilus</name>
    <dbReference type="NCBI Taxonomy" id="2914710"/>
    <lineage>
        <taxon>Bacteria</taxon>
        <taxon>Pseudomonadati</taxon>
        <taxon>Pseudomonadota</taxon>
        <taxon>Betaproteobacteria</taxon>
        <taxon>Burkholderiales</taxon>
        <taxon>Sphaerotilaceae</taxon>
        <taxon>Sphaerotilus</taxon>
    </lineage>
</organism>
<gene>
    <name evidence="3" type="ORF">CATMQ487_32940</name>
</gene>
<dbReference type="SUPFAM" id="SSF52129">
    <property type="entry name" value="Caspase-like"/>
    <property type="match status" value="1"/>
</dbReference>
<dbReference type="Proteomes" id="UP001057498">
    <property type="component" value="Chromosome"/>
</dbReference>
<dbReference type="RefSeq" id="WP_251969609.1">
    <property type="nucleotide sequence ID" value="NZ_AP025730.1"/>
</dbReference>